<reference evidence="2" key="6">
    <citation type="journal article" date="2002" name="Nature">
        <title>Analysis of the mouse transcriptome based on functional annotation of 60,770 full-length cDNAs.</title>
        <authorList>
            <consortium name="The FANTOM Consortium and the RIKEN Genome Exploration Research Group Phase I and II Team"/>
        </authorList>
    </citation>
    <scope>NUCLEOTIDE SEQUENCE</scope>
    <source>
        <strain evidence="2">C57BL/6J</strain>
        <tissue evidence="2">Aorta and vein</tissue>
    </source>
</reference>
<organism evidence="2">
    <name type="scientific">Mus musculus</name>
    <name type="common">Mouse</name>
    <dbReference type="NCBI Taxonomy" id="10090"/>
    <lineage>
        <taxon>Eukaryota</taxon>
        <taxon>Metazoa</taxon>
        <taxon>Chordata</taxon>
        <taxon>Craniata</taxon>
        <taxon>Vertebrata</taxon>
        <taxon>Euteleostomi</taxon>
        <taxon>Mammalia</taxon>
        <taxon>Eutheria</taxon>
        <taxon>Euarchontoglires</taxon>
        <taxon>Glires</taxon>
        <taxon>Rodentia</taxon>
        <taxon>Myomorpha</taxon>
        <taxon>Muroidea</taxon>
        <taxon>Muridae</taxon>
        <taxon>Murinae</taxon>
        <taxon>Mus</taxon>
        <taxon>Mus</taxon>
    </lineage>
</organism>
<feature type="region of interest" description="Disordered" evidence="1">
    <location>
        <begin position="108"/>
        <end position="127"/>
    </location>
</feature>
<reference evidence="2" key="2">
    <citation type="journal article" date="2000" name="Genome Res.">
        <title>Normalization and subtraction of cap-trapper-selected cDNAs to prepare full-length cDNA libraries for rapid discovery of new genes.</title>
        <authorList>
            <person name="Carninci P."/>
            <person name="Shibata Y."/>
            <person name="Hayatsu N."/>
            <person name="Sugahara Y."/>
            <person name="Shibata K."/>
            <person name="Itoh M."/>
            <person name="Konno H."/>
            <person name="Okazaki Y."/>
            <person name="Muramatsu M."/>
            <person name="Hayashizaki Y."/>
        </authorList>
    </citation>
    <scope>NUCLEOTIDE SEQUENCE</scope>
    <source>
        <strain evidence="2">C57BL/6J</strain>
        <tissue evidence="2">Aorta and vein</tissue>
    </source>
</reference>
<proteinExistence type="evidence at transcript level"/>
<dbReference type="AGR" id="MGI:3705119"/>
<dbReference type="MGI" id="MGI:3705119">
    <property type="gene designation" value="Unc45bos"/>
</dbReference>
<evidence type="ECO:0000313" key="2">
    <source>
        <dbReference type="EMBL" id="BAC30722.1"/>
    </source>
</evidence>
<reference evidence="2" key="7">
    <citation type="journal article" date="2005" name="Science">
        <title>The Transcriptional Landscape of the Mammalian Genome.</title>
        <authorList>
            <consortium name="The FANTOM Consortium"/>
            <consortium name="Riken Genome Exploration Research Group and Genome Science Group (Genome Network Project Core Group)"/>
        </authorList>
    </citation>
    <scope>NUCLEOTIDE SEQUENCE</scope>
    <source>
        <strain evidence="2">C57BL/6J</strain>
        <tissue evidence="2">Aorta and vein</tissue>
    </source>
</reference>
<reference evidence="2" key="3">
    <citation type="journal article" date="2000" name="Genome Res.">
        <title>RIKEN integrated sequence analysis (RISA) system--384-format sequencing pipeline with 384 multicapillary sequencer.</title>
        <authorList>
            <person name="Shibata K."/>
            <person name="Itoh M."/>
            <person name="Aizawa K."/>
            <person name="Nagaoka S."/>
            <person name="Sasaki N."/>
            <person name="Carninci P."/>
            <person name="Konno H."/>
            <person name="Akiyama J."/>
            <person name="Nishi K."/>
            <person name="Kitsunai T."/>
            <person name="Tashiro H."/>
            <person name="Itoh M."/>
            <person name="Sumi N."/>
            <person name="Ishii Y."/>
            <person name="Nakamura S."/>
            <person name="Hazama M."/>
            <person name="Nishine T."/>
            <person name="Harada A."/>
            <person name="Yamamoto R."/>
            <person name="Matsumoto H."/>
            <person name="Sakaguchi S."/>
            <person name="Ikegami T."/>
            <person name="Kashiwagi K."/>
            <person name="Fujiwake S."/>
            <person name="Inoue K."/>
            <person name="Togawa Y."/>
            <person name="Izawa M."/>
            <person name="Ohara E."/>
            <person name="Watahiki M."/>
            <person name="Yoneda Y."/>
            <person name="Ishikawa T."/>
            <person name="Ozawa K."/>
            <person name="Tanaka T."/>
            <person name="Matsuura S."/>
            <person name="Kawai J."/>
            <person name="Okazaki Y."/>
            <person name="Muramatsu M."/>
            <person name="Inoue Y."/>
            <person name="Kira A."/>
            <person name="Hayashizaki Y."/>
        </authorList>
    </citation>
    <scope>NUCLEOTIDE SEQUENCE</scope>
    <source>
        <strain evidence="2">C57BL/6J</strain>
        <tissue evidence="2">Aorta and vein</tissue>
    </source>
</reference>
<reference evidence="2" key="1">
    <citation type="journal article" date="1999" name="Methods Enzymol.">
        <title>High-efficiency full-length cDNA cloning.</title>
        <authorList>
            <person name="Carninci P."/>
            <person name="Hayashizaki Y."/>
        </authorList>
    </citation>
    <scope>NUCLEOTIDE SEQUENCE</scope>
    <source>
        <strain evidence="2">C57BL/6J</strain>
        <tissue evidence="2">Aorta and vein</tissue>
    </source>
</reference>
<evidence type="ECO:0000256" key="1">
    <source>
        <dbReference type="SAM" id="MobiDB-lite"/>
    </source>
</evidence>
<reference evidence="2" key="4">
    <citation type="journal article" date="2001" name="Nature">
        <title>Functional annotation of a full-length mouse cDNA collection.</title>
        <authorList>
            <consortium name="The RIKEN Genome Exploration Research Group Phase II Team and the FANTOM Consortium"/>
        </authorList>
    </citation>
    <scope>NUCLEOTIDE SEQUENCE</scope>
    <source>
        <strain evidence="2">C57BL/6J</strain>
        <tissue evidence="2">Aorta and vein</tissue>
    </source>
</reference>
<name>Q8BS15_MOUSE</name>
<dbReference type="EMBL" id="AK040863">
    <property type="protein sequence ID" value="BAC30722.1"/>
    <property type="molecule type" value="mRNA"/>
</dbReference>
<feature type="region of interest" description="Disordered" evidence="1">
    <location>
        <begin position="1"/>
        <end position="23"/>
    </location>
</feature>
<protein>
    <submittedName>
        <fullName evidence="2">Uncharacterized protein</fullName>
    </submittedName>
</protein>
<feature type="non-terminal residue" evidence="2">
    <location>
        <position position="1"/>
    </location>
</feature>
<sequence>ERAGVQSQRAGARSEPRSGATADLLKKCHSVGDDEGGPAELRGGVDESLHSHQLVCLALRATQSHHHLHHTFHAQQLIAQVKGPLQDAGHRLDGIYILVHVLGVKFAPKTDDKDGQENQPKEVEKIA</sequence>
<evidence type="ECO:0000313" key="3">
    <source>
        <dbReference type="MGI" id="MGI:3705119"/>
    </source>
</evidence>
<reference evidence="2" key="5">
    <citation type="submission" date="2001-07" db="EMBL/GenBank/DDBJ databases">
        <authorList>
            <person name="Adachi J."/>
            <person name="Aizawa K."/>
            <person name="Akimura T."/>
            <person name="Arakawa T."/>
            <person name="Bono H."/>
            <person name="Carninci P."/>
            <person name="Fukuda S."/>
            <person name="Furuno M."/>
            <person name="Hanagaki T."/>
            <person name="Hara A."/>
            <person name="Hashizume W."/>
            <person name="Hayashida K."/>
            <person name="Hayatsu N."/>
            <person name="Hiramoto K."/>
            <person name="Hiraoka T."/>
            <person name="Hirozane T."/>
            <person name="Hori F."/>
            <person name="Imotani K."/>
            <person name="Ishii Y."/>
            <person name="Itoh M."/>
            <person name="Kagawa I."/>
            <person name="Kasukawa T."/>
            <person name="Katoh H."/>
            <person name="Kawai J."/>
            <person name="Kojima Y."/>
            <person name="Kondo S."/>
            <person name="Konno H."/>
            <person name="Kouda M."/>
            <person name="Koya S."/>
            <person name="Kurihara C."/>
            <person name="Matsuyama T."/>
            <person name="Miyazaki A."/>
            <person name="Murata M."/>
            <person name="Nakamura M."/>
            <person name="Nishi K."/>
            <person name="Nomura K."/>
            <person name="Numazaki R."/>
            <person name="Ohno M."/>
            <person name="Ohsato N."/>
            <person name="Okazaki Y."/>
            <person name="Saito R."/>
            <person name="Saitoh H."/>
            <person name="Sakai C."/>
            <person name="Sakai K."/>
            <person name="Sakazume N."/>
            <person name="Sano H."/>
            <person name="Sasaki D."/>
            <person name="Shibata K."/>
            <person name="Shinagawa A."/>
            <person name="Shiraki T."/>
            <person name="Sogabe Y."/>
            <person name="Tagami M."/>
            <person name="Tagawa A."/>
            <person name="Takahashi F."/>
            <person name="Takaku-Akahira S."/>
            <person name="Takeda Y."/>
            <person name="Tanaka T."/>
            <person name="Tomaru A."/>
            <person name="Toya T."/>
            <person name="Yasunishi A."/>
            <person name="Muramatsu M."/>
            <person name="Hayashizaki Y."/>
        </authorList>
    </citation>
    <scope>NUCLEOTIDE SEQUENCE</scope>
    <source>
        <strain evidence="2">C57BL/6J</strain>
        <tissue evidence="2">Aorta and vein</tissue>
    </source>
</reference>
<reference evidence="2" key="8">
    <citation type="journal article" date="2005" name="Science">
        <title>Antisense Transcription in the Mammalian Transcriptome.</title>
        <authorList>
            <consortium name="RIKEN Genome Exploration Research Group and Genome Science Group (Genome Network Project Core Group) and the FANTOM Consortium"/>
        </authorList>
    </citation>
    <scope>NUCLEOTIDE SEQUENCE</scope>
    <source>
        <strain evidence="2">C57BL/6J</strain>
        <tissue evidence="2">Aorta and vein</tissue>
    </source>
</reference>
<dbReference type="AlphaFoldDB" id="Q8BS15"/>
<gene>
    <name evidence="3" type="primary">Unc45bos</name>
    <name evidence="3" type="synonym">Cmya4</name>
    <name evidence="3" type="synonym">Gm12575</name>
    <name evidence="3" type="synonym">OTTMUSG00000007573</name>
    <name evidence="3" type="synonym">Unc45b</name>
</gene>
<accession>Q8BS15</accession>